<feature type="transmembrane region" description="Helical" evidence="1">
    <location>
        <begin position="154"/>
        <end position="172"/>
    </location>
</feature>
<dbReference type="InterPro" id="IPR037185">
    <property type="entry name" value="EmrE-like"/>
</dbReference>
<dbReference type="Gene3D" id="1.10.3730.20">
    <property type="match status" value="1"/>
</dbReference>
<dbReference type="PANTHER" id="PTHR22911">
    <property type="entry name" value="ACYL-MALONYL CONDENSING ENZYME-RELATED"/>
    <property type="match status" value="1"/>
</dbReference>
<dbReference type="EMBL" id="FOCE01000008">
    <property type="protein sequence ID" value="SEN86135.1"/>
    <property type="molecule type" value="Genomic_DNA"/>
</dbReference>
<feature type="transmembrane region" description="Helical" evidence="1">
    <location>
        <begin position="103"/>
        <end position="121"/>
    </location>
</feature>
<dbReference type="PANTHER" id="PTHR22911:SF103">
    <property type="entry name" value="BLR2811 PROTEIN"/>
    <property type="match status" value="1"/>
</dbReference>
<dbReference type="GO" id="GO:0016020">
    <property type="term" value="C:membrane"/>
    <property type="evidence" value="ECO:0007669"/>
    <property type="project" value="InterPro"/>
</dbReference>
<accession>A0A1H8K012</accession>
<evidence type="ECO:0000259" key="2">
    <source>
        <dbReference type="Pfam" id="PF00892"/>
    </source>
</evidence>
<keyword evidence="1" id="KW-1133">Transmembrane helix</keyword>
<feature type="transmembrane region" description="Helical" evidence="1">
    <location>
        <begin position="212"/>
        <end position="233"/>
    </location>
</feature>
<reference evidence="3 4" key="1">
    <citation type="submission" date="2016-10" db="EMBL/GenBank/DDBJ databases">
        <authorList>
            <person name="de Groot N.N."/>
        </authorList>
    </citation>
    <scope>NUCLEOTIDE SEQUENCE [LARGE SCALE GENOMIC DNA]</scope>
    <source>
        <strain evidence="3 4">DSM 3857</strain>
    </source>
</reference>
<feature type="transmembrane region" description="Helical" evidence="1">
    <location>
        <begin position="42"/>
        <end position="60"/>
    </location>
</feature>
<feature type="transmembrane region" description="Helical" evidence="1">
    <location>
        <begin position="12"/>
        <end position="30"/>
    </location>
</feature>
<protein>
    <submittedName>
        <fullName evidence="3">Threonine/homoserine efflux transporter RhtA</fullName>
    </submittedName>
</protein>
<dbReference type="InterPro" id="IPR000620">
    <property type="entry name" value="EamA_dom"/>
</dbReference>
<evidence type="ECO:0000313" key="3">
    <source>
        <dbReference type="EMBL" id="SEN86135.1"/>
    </source>
</evidence>
<dbReference type="SUPFAM" id="SSF103481">
    <property type="entry name" value="Multidrug resistance efflux transporter EmrE"/>
    <property type="match status" value="2"/>
</dbReference>
<dbReference type="Pfam" id="PF00892">
    <property type="entry name" value="EamA"/>
    <property type="match status" value="2"/>
</dbReference>
<feature type="domain" description="EamA" evidence="2">
    <location>
        <begin position="153"/>
        <end position="282"/>
    </location>
</feature>
<dbReference type="RefSeq" id="WP_091302488.1">
    <property type="nucleotide sequence ID" value="NZ_FOCE01000008.1"/>
</dbReference>
<keyword evidence="1" id="KW-0812">Transmembrane</keyword>
<feature type="transmembrane region" description="Helical" evidence="1">
    <location>
        <begin position="184"/>
        <end position="206"/>
    </location>
</feature>
<name>A0A1H8K012_9RHOB</name>
<dbReference type="Proteomes" id="UP000198761">
    <property type="component" value="Unassembled WGS sequence"/>
</dbReference>
<organism evidence="3 4">
    <name type="scientific">Gemmobacter aquatilis</name>
    <dbReference type="NCBI Taxonomy" id="933059"/>
    <lineage>
        <taxon>Bacteria</taxon>
        <taxon>Pseudomonadati</taxon>
        <taxon>Pseudomonadota</taxon>
        <taxon>Alphaproteobacteria</taxon>
        <taxon>Rhodobacterales</taxon>
        <taxon>Paracoccaceae</taxon>
        <taxon>Gemmobacter</taxon>
    </lineage>
</organism>
<evidence type="ECO:0000313" key="4">
    <source>
        <dbReference type="Proteomes" id="UP000198761"/>
    </source>
</evidence>
<sequence length="294" mass="31493">MAMETGRSTLAGVAMMVGAMAVLPFLDVVAKTLGQQGVPVLQIVWARMAMGTLMTIPLALRVAGPRGLLPERLGVHSLRAALLIAATFCFFFALKFLPIADALAVFFVNPLVITALSPVILGERVGPRRWAAVAVGFVGTLIIIRPGFQAFNPGMGLALAAGCCLALYFLLTRRIAGRDDAMVTTFRTSLLGTVMVSAVVWLVWQAPTPEQWLLFLALGVTSTLGHGLIVMAYDRAEASLLAPLAYTEMVMAVILGWWFFGDFPDGWTFFGVSVLIGCALYISARERVVKQGGA</sequence>
<dbReference type="OrthoDB" id="9815809at2"/>
<evidence type="ECO:0000256" key="1">
    <source>
        <dbReference type="SAM" id="Phobius"/>
    </source>
</evidence>
<feature type="transmembrane region" description="Helical" evidence="1">
    <location>
        <begin position="240"/>
        <end position="260"/>
    </location>
</feature>
<feature type="transmembrane region" description="Helical" evidence="1">
    <location>
        <begin position="80"/>
        <end position="97"/>
    </location>
</feature>
<feature type="transmembrane region" description="Helical" evidence="1">
    <location>
        <begin position="266"/>
        <end position="284"/>
    </location>
</feature>
<keyword evidence="4" id="KW-1185">Reference proteome</keyword>
<proteinExistence type="predicted"/>
<gene>
    <name evidence="3" type="ORF">SAMN04488103_108151</name>
</gene>
<feature type="domain" description="EamA" evidence="2">
    <location>
        <begin position="11"/>
        <end position="144"/>
    </location>
</feature>
<dbReference type="AlphaFoldDB" id="A0A1H8K012"/>
<keyword evidence="1" id="KW-0472">Membrane</keyword>
<dbReference type="STRING" id="933059.SAMN04488103_108151"/>
<feature type="transmembrane region" description="Helical" evidence="1">
    <location>
        <begin position="130"/>
        <end position="148"/>
    </location>
</feature>